<dbReference type="Pfam" id="PF08625">
    <property type="entry name" value="Utp13"/>
    <property type="match status" value="1"/>
</dbReference>
<comment type="caution">
    <text evidence="7">The sequence shown here is derived from an EMBL/GenBank/DDBJ whole genome shotgun (WGS) entry which is preliminary data.</text>
</comment>
<feature type="repeat" description="WD" evidence="5">
    <location>
        <begin position="604"/>
        <end position="635"/>
    </location>
</feature>
<dbReference type="SMART" id="SM00320">
    <property type="entry name" value="WD40"/>
    <property type="match status" value="11"/>
</dbReference>
<dbReference type="SUPFAM" id="SSF50998">
    <property type="entry name" value="Quinoprotein alcohol dehydrogenase-like"/>
    <property type="match status" value="1"/>
</dbReference>
<dbReference type="GO" id="GO:0032040">
    <property type="term" value="C:small-subunit processome"/>
    <property type="evidence" value="ECO:0007669"/>
    <property type="project" value="InterPro"/>
</dbReference>
<keyword evidence="4" id="KW-0539">Nucleus</keyword>
<reference evidence="7" key="1">
    <citation type="journal article" date="2023" name="bioRxiv">
        <title>Scaffold-level genome assemblies of two parasitoid biocontrol wasps reveal the parthenogenesis mechanism and an associated novel virus.</title>
        <authorList>
            <person name="Inwood S."/>
            <person name="Skelly J."/>
            <person name="Guhlin J."/>
            <person name="Harrop T."/>
            <person name="Goldson S."/>
            <person name="Dearden P."/>
        </authorList>
    </citation>
    <scope>NUCLEOTIDE SEQUENCE</scope>
    <source>
        <strain evidence="7">Lincoln</strain>
        <tissue evidence="7">Whole body</tissue>
    </source>
</reference>
<feature type="repeat" description="WD" evidence="5">
    <location>
        <begin position="520"/>
        <end position="561"/>
    </location>
</feature>
<dbReference type="GO" id="GO:0030686">
    <property type="term" value="C:90S preribosome"/>
    <property type="evidence" value="ECO:0007669"/>
    <property type="project" value="TreeGrafter"/>
</dbReference>
<evidence type="ECO:0000259" key="6">
    <source>
        <dbReference type="Pfam" id="PF08625"/>
    </source>
</evidence>
<evidence type="ECO:0000313" key="8">
    <source>
        <dbReference type="Proteomes" id="UP001168972"/>
    </source>
</evidence>
<name>A0AA39FFZ4_MICHY</name>
<evidence type="ECO:0000256" key="2">
    <source>
        <dbReference type="ARBA" id="ARBA00022574"/>
    </source>
</evidence>
<protein>
    <recommendedName>
        <fullName evidence="6">U3 small nucleolar RNA-associated protein 13 C-terminal domain-containing protein</fullName>
    </recommendedName>
</protein>
<comment type="subcellular location">
    <subcellularLocation>
        <location evidence="1">Nucleus</location>
        <location evidence="1">Nucleolus</location>
    </subcellularLocation>
</comment>
<reference evidence="7" key="2">
    <citation type="submission" date="2023-03" db="EMBL/GenBank/DDBJ databases">
        <authorList>
            <person name="Inwood S.N."/>
            <person name="Skelly J.G."/>
            <person name="Guhlin J."/>
            <person name="Harrop T.W.R."/>
            <person name="Goldson S.G."/>
            <person name="Dearden P.K."/>
        </authorList>
    </citation>
    <scope>NUCLEOTIDE SEQUENCE</scope>
    <source>
        <strain evidence="7">Lincoln</strain>
        <tissue evidence="7">Whole body</tissue>
    </source>
</reference>
<dbReference type="PROSITE" id="PS50082">
    <property type="entry name" value="WD_REPEATS_2"/>
    <property type="match status" value="8"/>
</dbReference>
<dbReference type="InterPro" id="IPR019775">
    <property type="entry name" value="WD40_repeat_CS"/>
</dbReference>
<dbReference type="InterPro" id="IPR015943">
    <property type="entry name" value="WD40/YVTN_repeat-like_dom_sf"/>
</dbReference>
<dbReference type="PROSITE" id="PS50294">
    <property type="entry name" value="WD_REPEATS_REGION"/>
    <property type="match status" value="7"/>
</dbReference>
<feature type="domain" description="U3 small nucleolar RNA-associated protein 13 C-terminal" evidence="6">
    <location>
        <begin position="657"/>
        <end position="788"/>
    </location>
</feature>
<dbReference type="CDD" id="cd00200">
    <property type="entry name" value="WD40"/>
    <property type="match status" value="1"/>
</dbReference>
<dbReference type="GO" id="GO:0000472">
    <property type="term" value="P:endonucleolytic cleavage to generate mature 5'-end of SSU-rRNA from (SSU-rRNA, 5.8S rRNA, LSU-rRNA)"/>
    <property type="evidence" value="ECO:0007669"/>
    <property type="project" value="TreeGrafter"/>
</dbReference>
<feature type="repeat" description="WD" evidence="5">
    <location>
        <begin position="144"/>
        <end position="187"/>
    </location>
</feature>
<feature type="repeat" description="WD" evidence="5">
    <location>
        <begin position="478"/>
        <end position="519"/>
    </location>
</feature>
<dbReference type="EMBL" id="JAQQBR010001831">
    <property type="protein sequence ID" value="KAK0168815.1"/>
    <property type="molecule type" value="Genomic_DNA"/>
</dbReference>
<evidence type="ECO:0000256" key="3">
    <source>
        <dbReference type="ARBA" id="ARBA00022737"/>
    </source>
</evidence>
<dbReference type="AlphaFoldDB" id="A0AA39FFZ4"/>
<gene>
    <name evidence="7" type="ORF">PV327_002582</name>
</gene>
<dbReference type="PANTHER" id="PTHR19854">
    <property type="entry name" value="TRANSDUCIN BETA-LIKE 3"/>
    <property type="match status" value="1"/>
</dbReference>
<evidence type="ECO:0000256" key="5">
    <source>
        <dbReference type="PROSITE-ProRule" id="PRU00221"/>
    </source>
</evidence>
<feature type="repeat" description="WD" evidence="5">
    <location>
        <begin position="562"/>
        <end position="603"/>
    </location>
</feature>
<sequence length="804" mass="89743">MSNLKEAFTVESKHGAFYTGGIVKWSSDGEYLFCQNGGTICILSVDKGLVIARLGEAENVEDEDTINSFTLSYDNDYVVSHHKSGLFKLWLHKENKVKKLWKSIHNGPVPRIALSKNNLIMASGGSDSSVRLWDLEHHSCTHNLKGIQGVVSVLHFHPDENKQLVFATGDDTKIYGWDISTGQLKITLSGHFSKVTSLSFHDDGIHLLSSGRDKVLVLWDIVKGNSIRILPVYEGIEGTFILPSNINLPIDIDTQNSEKIFAVSAGEKGTVKIWEMKSGHEIYCQNNSLLAPAKEDGGLSITHLLYNEKLKSFAVTSVDHNIIIHSLETFDCSKQFVGYTDEILDIVYIGKNGNHLAVATNSCDIKLYELATMSCQLLCGHNDLVLSLATSLSNRNLMVSSAKDNSVRVWLMCEETCKMFCIGSAIRHTSSVGSVALSQASCGFFASASKDLCLKLWTLPNNLSITDRDITLNATHTVLAHQKYINSVTVSPNDKLLATGSEDKTAKLWSTDDLQLLGVLRGHRRGVWCVRFSPIDQVLLTSSADCTMKLWSLSELNCLKTFEEHESSVLRAEFISRGMQLITSSTDGLLKLWNVKTSECEATLDEHDNRVWTLAISKNEKYIISGGSDSLIVKWRDVTEENRAKATAEKEQLILEEQKLSNYLKTNKLISALKLALKLDKPRQVLRVIENIILNKDSNELKETINELKMDYKVTLLKCATTWNTNSRNSHAAQLVINALLNDIGSGDLQVDNLSSSMEALIPYTERHFNRLTRLLQDLHLLNYTVNRIKPHNEPMLIDETNDD</sequence>
<dbReference type="PROSITE" id="PS00678">
    <property type="entry name" value="WD_REPEATS_1"/>
    <property type="match status" value="4"/>
</dbReference>
<feature type="repeat" description="WD" evidence="5">
    <location>
        <begin position="102"/>
        <end position="143"/>
    </location>
</feature>
<evidence type="ECO:0000256" key="1">
    <source>
        <dbReference type="ARBA" id="ARBA00004604"/>
    </source>
</evidence>
<keyword evidence="2 5" id="KW-0853">WD repeat</keyword>
<keyword evidence="3" id="KW-0677">Repeat</keyword>
<evidence type="ECO:0000313" key="7">
    <source>
        <dbReference type="EMBL" id="KAK0168815.1"/>
    </source>
</evidence>
<feature type="repeat" description="WD" evidence="5">
    <location>
        <begin position="188"/>
        <end position="229"/>
    </location>
</feature>
<dbReference type="InterPro" id="IPR011047">
    <property type="entry name" value="Quinoprotein_ADH-like_sf"/>
</dbReference>
<keyword evidence="8" id="KW-1185">Reference proteome</keyword>
<dbReference type="GO" id="GO:0034511">
    <property type="term" value="F:U3 snoRNA binding"/>
    <property type="evidence" value="ECO:0007669"/>
    <property type="project" value="TreeGrafter"/>
</dbReference>
<accession>A0AA39FFZ4</accession>
<dbReference type="Gene3D" id="2.130.10.10">
    <property type="entry name" value="YVTN repeat-like/Quinoprotein amine dehydrogenase"/>
    <property type="match status" value="3"/>
</dbReference>
<dbReference type="PRINTS" id="PR00320">
    <property type="entry name" value="GPROTEINBRPT"/>
</dbReference>
<dbReference type="GO" id="GO:0000480">
    <property type="term" value="P:endonucleolytic cleavage in 5'-ETS of tricistronic rRNA transcript (SSU-rRNA, 5.8S rRNA, LSU-rRNA)"/>
    <property type="evidence" value="ECO:0007669"/>
    <property type="project" value="TreeGrafter"/>
</dbReference>
<dbReference type="SUPFAM" id="SSF50978">
    <property type="entry name" value="WD40 repeat-like"/>
    <property type="match status" value="1"/>
</dbReference>
<proteinExistence type="predicted"/>
<organism evidence="7 8">
    <name type="scientific">Microctonus hyperodae</name>
    <name type="common">Parasitoid wasp</name>
    <dbReference type="NCBI Taxonomy" id="165561"/>
    <lineage>
        <taxon>Eukaryota</taxon>
        <taxon>Metazoa</taxon>
        <taxon>Ecdysozoa</taxon>
        <taxon>Arthropoda</taxon>
        <taxon>Hexapoda</taxon>
        <taxon>Insecta</taxon>
        <taxon>Pterygota</taxon>
        <taxon>Neoptera</taxon>
        <taxon>Endopterygota</taxon>
        <taxon>Hymenoptera</taxon>
        <taxon>Apocrita</taxon>
        <taxon>Ichneumonoidea</taxon>
        <taxon>Braconidae</taxon>
        <taxon>Euphorinae</taxon>
        <taxon>Microctonus</taxon>
    </lineage>
</organism>
<dbReference type="InterPro" id="IPR036322">
    <property type="entry name" value="WD40_repeat_dom_sf"/>
</dbReference>
<dbReference type="InterPro" id="IPR001680">
    <property type="entry name" value="WD40_rpt"/>
</dbReference>
<feature type="repeat" description="WD" evidence="5">
    <location>
        <begin position="378"/>
        <end position="410"/>
    </location>
</feature>
<dbReference type="PANTHER" id="PTHR19854:SF15">
    <property type="entry name" value="TRANSDUCIN BETA-LIKE PROTEIN 3"/>
    <property type="match status" value="1"/>
</dbReference>
<dbReference type="InterPro" id="IPR020472">
    <property type="entry name" value="WD40_PAC1"/>
</dbReference>
<evidence type="ECO:0000256" key="4">
    <source>
        <dbReference type="ARBA" id="ARBA00023242"/>
    </source>
</evidence>
<dbReference type="Proteomes" id="UP001168972">
    <property type="component" value="Unassembled WGS sequence"/>
</dbReference>
<dbReference type="Pfam" id="PF00400">
    <property type="entry name" value="WD40"/>
    <property type="match status" value="8"/>
</dbReference>
<dbReference type="InterPro" id="IPR013934">
    <property type="entry name" value="Utp13_C"/>
</dbReference>